<evidence type="ECO:0000313" key="5">
    <source>
        <dbReference type="Proteomes" id="UP000309734"/>
    </source>
</evidence>
<dbReference type="InterPro" id="IPR012338">
    <property type="entry name" value="Beta-lactam/transpept-like"/>
</dbReference>
<dbReference type="Proteomes" id="UP000309734">
    <property type="component" value="Unassembled WGS sequence"/>
</dbReference>
<evidence type="ECO:0000313" key="4">
    <source>
        <dbReference type="EMBL" id="THZ76331.1"/>
    </source>
</evidence>
<keyword evidence="2" id="KW-0732">Signal</keyword>
<dbReference type="Pfam" id="PF00144">
    <property type="entry name" value="Beta-lactamase"/>
    <property type="match status" value="1"/>
</dbReference>
<gene>
    <name evidence="4" type="ORF">D6C85_02346</name>
</gene>
<evidence type="ECO:0000259" key="3">
    <source>
        <dbReference type="Pfam" id="PF00144"/>
    </source>
</evidence>
<sequence length="569" mass="63647">MRHFPTLPFAFCVAVQSLALTSASFSPWSLLSSQSRLGDHGPHVEHHSPLHPSFDSFVDRLMQDWHIPGLAIAVVHENQTWSKVTLFLILDRSRKGYGYATLPDVPFTPYTLFQAASTTKSFTASLAAILIESAEDLAWDTPLHDIVGNDFVLKDDYLTTHLTFLDAMSHRTGMPRHDALWYDRGLDVESQTYLMRHLDTSASFRTVFQYCNLMFTAVSHVLQSITGRPHADLLRQWIFKPLGMNYSYYSLEDAATCQNSDPRCTLADSYAWNKRTGSFKQWSLDLSNPPNGAGGIISNVVDYSKWIRALMYESGPVSKEGQAIMKYPLSFLGAETPPYAGPGWYGLGIEGGIYRNEKVFSHNGGISAYASTFKFLPDRKFGVVVFQNAQNNAMEAIAWRLIDEFLGVPEDEFYDMNKTQHEFAKKYEEQLESLPSKLYPSVPSIPVKPQLPLQNYTGVYVNAAYGNFSVTLEAPAALLDKSEIEESGSAGLPLYATSRGGTVLFTFRHVSSEHWLLEMRMVIYGSKGADDYKKAKFEIGPDGVVQRLGVVMEAAISGDKAWAWFDRSG</sequence>
<dbReference type="EMBL" id="QZBS01000041">
    <property type="protein sequence ID" value="THZ76331.1"/>
    <property type="molecule type" value="Genomic_DNA"/>
</dbReference>
<protein>
    <submittedName>
        <fullName evidence="4">Beta-lactamase/transpeptidase-like protein</fullName>
    </submittedName>
</protein>
<accession>A0A4T0AE09</accession>
<dbReference type="Gene3D" id="3.40.710.10">
    <property type="entry name" value="DD-peptidase/beta-lactamase superfamily"/>
    <property type="match status" value="1"/>
</dbReference>
<dbReference type="SUPFAM" id="SSF56601">
    <property type="entry name" value="beta-lactamase/transpeptidase-like"/>
    <property type="match status" value="1"/>
</dbReference>
<evidence type="ECO:0000256" key="1">
    <source>
        <dbReference type="ARBA" id="ARBA00038215"/>
    </source>
</evidence>
<dbReference type="InterPro" id="IPR050491">
    <property type="entry name" value="AmpC-like"/>
</dbReference>
<dbReference type="PANTHER" id="PTHR46825:SF15">
    <property type="entry name" value="BETA-LACTAMASE-RELATED DOMAIN-CONTAINING PROTEIN"/>
    <property type="match status" value="1"/>
</dbReference>
<proteinExistence type="inferred from homology"/>
<evidence type="ECO:0000256" key="2">
    <source>
        <dbReference type="SAM" id="SignalP"/>
    </source>
</evidence>
<feature type="domain" description="Beta-lactamase-related" evidence="3">
    <location>
        <begin position="54"/>
        <end position="404"/>
    </location>
</feature>
<dbReference type="AlphaFoldDB" id="A0A4T0AE09"/>
<feature type="chain" id="PRO_5043198204" evidence="2">
    <location>
        <begin position="24"/>
        <end position="569"/>
    </location>
</feature>
<feature type="signal peptide" evidence="2">
    <location>
        <begin position="1"/>
        <end position="23"/>
    </location>
</feature>
<dbReference type="InterPro" id="IPR001466">
    <property type="entry name" value="Beta-lactam-related"/>
</dbReference>
<comment type="caution">
    <text evidence="4">The sequence shown here is derived from an EMBL/GenBank/DDBJ whole genome shotgun (WGS) entry which is preliminary data.</text>
</comment>
<reference evidence="4 5" key="1">
    <citation type="submission" date="2018-10" db="EMBL/GenBank/DDBJ databases">
        <title>Fifty Aureobasidium pullulans genomes reveal a recombining polyextremotolerant generalist.</title>
        <authorList>
            <person name="Gostincar C."/>
            <person name="Turk M."/>
            <person name="Zajc J."/>
            <person name="Gunde-Cimerman N."/>
        </authorList>
    </citation>
    <scope>NUCLEOTIDE SEQUENCE [LARGE SCALE GENOMIC DNA]</scope>
    <source>
        <strain evidence="4 5">EXF-3519</strain>
    </source>
</reference>
<organism evidence="4 5">
    <name type="scientific">Aureobasidium pullulans</name>
    <name type="common">Black yeast</name>
    <name type="synonym">Pullularia pullulans</name>
    <dbReference type="NCBI Taxonomy" id="5580"/>
    <lineage>
        <taxon>Eukaryota</taxon>
        <taxon>Fungi</taxon>
        <taxon>Dikarya</taxon>
        <taxon>Ascomycota</taxon>
        <taxon>Pezizomycotina</taxon>
        <taxon>Dothideomycetes</taxon>
        <taxon>Dothideomycetidae</taxon>
        <taxon>Dothideales</taxon>
        <taxon>Saccotheciaceae</taxon>
        <taxon>Aureobasidium</taxon>
    </lineage>
</organism>
<dbReference type="PANTHER" id="PTHR46825">
    <property type="entry name" value="D-ALANYL-D-ALANINE-CARBOXYPEPTIDASE/ENDOPEPTIDASE AMPH"/>
    <property type="match status" value="1"/>
</dbReference>
<name>A0A4T0AE09_AURPU</name>
<comment type="similarity">
    <text evidence="1">Belongs to the peptidase S12 family.</text>
</comment>